<dbReference type="EMBL" id="CAHIKZ030000548">
    <property type="protein sequence ID" value="CAE1225425.1"/>
    <property type="molecule type" value="Genomic_DNA"/>
</dbReference>
<name>A0A812BGL2_ACAPH</name>
<protein>
    <submittedName>
        <fullName evidence="2">Uncharacterized protein</fullName>
    </submittedName>
</protein>
<evidence type="ECO:0000313" key="3">
    <source>
        <dbReference type="Proteomes" id="UP000597762"/>
    </source>
</evidence>
<feature type="region of interest" description="Disordered" evidence="1">
    <location>
        <begin position="141"/>
        <end position="173"/>
    </location>
</feature>
<reference evidence="2" key="1">
    <citation type="submission" date="2021-01" db="EMBL/GenBank/DDBJ databases">
        <authorList>
            <person name="Li R."/>
            <person name="Bekaert M."/>
        </authorList>
    </citation>
    <scope>NUCLEOTIDE SEQUENCE</scope>
    <source>
        <strain evidence="2">Farmed</strain>
    </source>
</reference>
<organism evidence="2 3">
    <name type="scientific">Acanthosepion pharaonis</name>
    <name type="common">Pharaoh cuttlefish</name>
    <name type="synonym">Sepia pharaonis</name>
    <dbReference type="NCBI Taxonomy" id="158019"/>
    <lineage>
        <taxon>Eukaryota</taxon>
        <taxon>Metazoa</taxon>
        <taxon>Spiralia</taxon>
        <taxon>Lophotrochozoa</taxon>
        <taxon>Mollusca</taxon>
        <taxon>Cephalopoda</taxon>
        <taxon>Coleoidea</taxon>
        <taxon>Decapodiformes</taxon>
        <taxon>Sepiida</taxon>
        <taxon>Sepiina</taxon>
        <taxon>Sepiidae</taxon>
        <taxon>Acanthosepion</taxon>
    </lineage>
</organism>
<evidence type="ECO:0000256" key="1">
    <source>
        <dbReference type="SAM" id="MobiDB-lite"/>
    </source>
</evidence>
<proteinExistence type="predicted"/>
<gene>
    <name evidence="2" type="ORF">SPHA_15705</name>
</gene>
<dbReference type="OrthoDB" id="6286850at2759"/>
<sequence>MVFQGFSRFRFHSINACSAVGSTRTRALGFRADRGALLLVATSVRRAHCFVRSSASAPRRDGPALVRRSSSINFRGRSIRQVSCYTLLSGFRLPWPPSAIRVAAAAAAVAAVAAVVAPPLHSSRSPAPLLPRHHMVRTLRRDAHNPHDRHRTHFPSGPSSRPVPGVQVDARCP</sequence>
<dbReference type="Proteomes" id="UP000597762">
    <property type="component" value="Unassembled WGS sequence"/>
</dbReference>
<keyword evidence="3" id="KW-1185">Reference proteome</keyword>
<accession>A0A812BGL2</accession>
<dbReference type="AlphaFoldDB" id="A0A812BGL2"/>
<evidence type="ECO:0000313" key="2">
    <source>
        <dbReference type="EMBL" id="CAE1225425.1"/>
    </source>
</evidence>
<feature type="compositionally biased region" description="Low complexity" evidence="1">
    <location>
        <begin position="155"/>
        <end position="166"/>
    </location>
</feature>
<comment type="caution">
    <text evidence="2">The sequence shown here is derived from an EMBL/GenBank/DDBJ whole genome shotgun (WGS) entry which is preliminary data.</text>
</comment>